<dbReference type="EMBL" id="MU825398">
    <property type="protein sequence ID" value="KAJ7393470.1"/>
    <property type="molecule type" value="Genomic_DNA"/>
</dbReference>
<protein>
    <submittedName>
        <fullName evidence="1">Uncharacterized protein</fullName>
    </submittedName>
</protein>
<evidence type="ECO:0000313" key="1">
    <source>
        <dbReference type="EMBL" id="KAJ7393470.1"/>
    </source>
</evidence>
<name>A0A9X0A5L5_9CNID</name>
<evidence type="ECO:0000313" key="2">
    <source>
        <dbReference type="Proteomes" id="UP001163046"/>
    </source>
</evidence>
<sequence length="141" mass="16077">MLKFLENFFQSSEAQRLYRRLHVFSVSIRDQTLSNPIAFEGNFRVRDFQNVALSLLKFSKFDPSQLVRFELIDPANSSNTQGDSSLAHNTQGNDVLKYDKSNETFSSCSGSAKSLKTSYNSKQLHMFILTDIFAALELLKH</sequence>
<keyword evidence="2" id="KW-1185">Reference proteome</keyword>
<comment type="caution">
    <text evidence="1">The sequence shown here is derived from an EMBL/GenBank/DDBJ whole genome shotgun (WGS) entry which is preliminary data.</text>
</comment>
<reference evidence="1" key="1">
    <citation type="submission" date="2023-01" db="EMBL/GenBank/DDBJ databases">
        <title>Genome assembly of the deep-sea coral Lophelia pertusa.</title>
        <authorList>
            <person name="Herrera S."/>
            <person name="Cordes E."/>
        </authorList>
    </citation>
    <scope>NUCLEOTIDE SEQUENCE</scope>
    <source>
        <strain evidence="1">USNM1676648</strain>
        <tissue evidence="1">Polyp</tissue>
    </source>
</reference>
<dbReference type="AlphaFoldDB" id="A0A9X0A5L5"/>
<accession>A0A9X0A5L5</accession>
<dbReference type="Proteomes" id="UP001163046">
    <property type="component" value="Unassembled WGS sequence"/>
</dbReference>
<organism evidence="1 2">
    <name type="scientific">Desmophyllum pertusum</name>
    <dbReference type="NCBI Taxonomy" id="174260"/>
    <lineage>
        <taxon>Eukaryota</taxon>
        <taxon>Metazoa</taxon>
        <taxon>Cnidaria</taxon>
        <taxon>Anthozoa</taxon>
        <taxon>Hexacorallia</taxon>
        <taxon>Scleractinia</taxon>
        <taxon>Caryophylliina</taxon>
        <taxon>Caryophylliidae</taxon>
        <taxon>Desmophyllum</taxon>
    </lineage>
</organism>
<gene>
    <name evidence="1" type="ORF">OS493_006451</name>
</gene>
<proteinExistence type="predicted"/>